<dbReference type="Pfam" id="PF01522">
    <property type="entry name" value="Polysacc_deac_1"/>
    <property type="match status" value="1"/>
</dbReference>
<accession>A0ABP4WXS4</accession>
<protein>
    <recommendedName>
        <fullName evidence="1">NodB homology domain-containing protein</fullName>
    </recommendedName>
</protein>
<evidence type="ECO:0000313" key="3">
    <source>
        <dbReference type="Proteomes" id="UP001501475"/>
    </source>
</evidence>
<keyword evidence="3" id="KW-1185">Reference proteome</keyword>
<proteinExistence type="predicted"/>
<name>A0ABP4WXS4_9MICO</name>
<dbReference type="Gene3D" id="3.20.20.370">
    <property type="entry name" value="Glycoside hydrolase/deacetylase"/>
    <property type="match status" value="1"/>
</dbReference>
<dbReference type="CDD" id="cd10917">
    <property type="entry name" value="CE4_NodB_like_6s_7s"/>
    <property type="match status" value="1"/>
</dbReference>
<dbReference type="Proteomes" id="UP001501475">
    <property type="component" value="Unassembled WGS sequence"/>
</dbReference>
<organism evidence="2 3">
    <name type="scientific">Nostocoides vanveenii</name>
    <dbReference type="NCBI Taxonomy" id="330835"/>
    <lineage>
        <taxon>Bacteria</taxon>
        <taxon>Bacillati</taxon>
        <taxon>Actinomycetota</taxon>
        <taxon>Actinomycetes</taxon>
        <taxon>Micrococcales</taxon>
        <taxon>Intrasporangiaceae</taxon>
        <taxon>Nostocoides</taxon>
    </lineage>
</organism>
<dbReference type="SUPFAM" id="SSF88713">
    <property type="entry name" value="Glycoside hydrolase/deacetylase"/>
    <property type="match status" value="1"/>
</dbReference>
<dbReference type="PANTHER" id="PTHR10587">
    <property type="entry name" value="GLYCOSYL TRANSFERASE-RELATED"/>
    <property type="match status" value="1"/>
</dbReference>
<comment type="caution">
    <text evidence="2">The sequence shown here is derived from an EMBL/GenBank/DDBJ whole genome shotgun (WGS) entry which is preliminary data.</text>
</comment>
<dbReference type="InterPro" id="IPR006311">
    <property type="entry name" value="TAT_signal"/>
</dbReference>
<evidence type="ECO:0000313" key="2">
    <source>
        <dbReference type="EMBL" id="GAA1762726.1"/>
    </source>
</evidence>
<dbReference type="RefSeq" id="WP_344066203.1">
    <property type="nucleotide sequence ID" value="NZ_BAAAPN010000051.1"/>
</dbReference>
<reference evidence="3" key="1">
    <citation type="journal article" date="2019" name="Int. J. Syst. Evol. Microbiol.">
        <title>The Global Catalogue of Microorganisms (GCM) 10K type strain sequencing project: providing services to taxonomists for standard genome sequencing and annotation.</title>
        <authorList>
            <consortium name="The Broad Institute Genomics Platform"/>
            <consortium name="The Broad Institute Genome Sequencing Center for Infectious Disease"/>
            <person name="Wu L."/>
            <person name="Ma J."/>
        </authorList>
    </citation>
    <scope>NUCLEOTIDE SEQUENCE [LARGE SCALE GENOMIC DNA]</scope>
    <source>
        <strain evidence="3">JCM 15591</strain>
    </source>
</reference>
<dbReference type="PANTHER" id="PTHR10587:SF137">
    <property type="entry name" value="4-DEOXY-4-FORMAMIDO-L-ARABINOSE-PHOSPHOUNDECAPRENOL DEFORMYLASE ARND-RELATED"/>
    <property type="match status" value="1"/>
</dbReference>
<gene>
    <name evidence="2" type="ORF">GCM10009810_22580</name>
</gene>
<dbReference type="PROSITE" id="PS51318">
    <property type="entry name" value="TAT"/>
    <property type="match status" value="1"/>
</dbReference>
<dbReference type="InterPro" id="IPR011330">
    <property type="entry name" value="Glyco_hydro/deAcase_b/a-brl"/>
</dbReference>
<feature type="domain" description="NodB homology" evidence="1">
    <location>
        <begin position="73"/>
        <end position="262"/>
    </location>
</feature>
<dbReference type="InterPro" id="IPR002509">
    <property type="entry name" value="NODB_dom"/>
</dbReference>
<dbReference type="PROSITE" id="PS51677">
    <property type="entry name" value="NODB"/>
    <property type="match status" value="1"/>
</dbReference>
<dbReference type="EMBL" id="BAAAPN010000051">
    <property type="protein sequence ID" value="GAA1762726.1"/>
    <property type="molecule type" value="Genomic_DNA"/>
</dbReference>
<evidence type="ECO:0000259" key="1">
    <source>
        <dbReference type="PROSITE" id="PS51677"/>
    </source>
</evidence>
<sequence>MLTRPQPAWLWGQGDSVTPTRRGLLVGGGACLLTAAVGETASARQRRVPAHTDTTDDRRRVDPDAVFAVEGPRRIALTFDDGPDPAYTPAVLTALAAAGMHATFFLIGRNAERYPDLVDAIRAGGHTIGNHTHDHLWLDALARPAIDAQLTTTQRTLVTLGATPGDRFRPPRGWTSPAVVASTAAAGLRCYYWTLCLESRLKEGPAAGARSLLGDLESGAIVLMHDGGHLDGPNPQSIDRSRTVAALPAIIDGIQQRGFTPVTL</sequence>
<dbReference type="InterPro" id="IPR050248">
    <property type="entry name" value="Polysacc_deacetylase_ArnD"/>
</dbReference>